<proteinExistence type="predicted"/>
<feature type="compositionally biased region" description="Low complexity" evidence="1">
    <location>
        <begin position="34"/>
        <end position="47"/>
    </location>
</feature>
<protein>
    <recommendedName>
        <fullName evidence="5">DUF4352 domain-containing protein</fullName>
    </recommendedName>
</protein>
<dbReference type="RefSeq" id="WP_210099537.1">
    <property type="nucleotide sequence ID" value="NZ_BAABLK010000022.1"/>
</dbReference>
<keyword evidence="4" id="KW-1185">Reference proteome</keyword>
<comment type="caution">
    <text evidence="3">The sequence shown here is derived from an EMBL/GenBank/DDBJ whole genome shotgun (WGS) entry which is preliminary data.</text>
</comment>
<feature type="region of interest" description="Disordered" evidence="1">
    <location>
        <begin position="34"/>
        <end position="58"/>
    </location>
</feature>
<feature type="chain" id="PRO_5045241919" description="DUF4352 domain-containing protein" evidence="2">
    <location>
        <begin position="26"/>
        <end position="195"/>
    </location>
</feature>
<evidence type="ECO:0000256" key="1">
    <source>
        <dbReference type="SAM" id="MobiDB-lite"/>
    </source>
</evidence>
<name>A0ABP9TMZ5_9MICC</name>
<organism evidence="3 4">
    <name type="scientific">Paeniglutamicibacter antarcticus</name>
    <dbReference type="NCBI Taxonomy" id="494023"/>
    <lineage>
        <taxon>Bacteria</taxon>
        <taxon>Bacillati</taxon>
        <taxon>Actinomycetota</taxon>
        <taxon>Actinomycetes</taxon>
        <taxon>Micrococcales</taxon>
        <taxon>Micrococcaceae</taxon>
        <taxon>Paeniglutamicibacter</taxon>
    </lineage>
</organism>
<dbReference type="Proteomes" id="UP001501257">
    <property type="component" value="Unassembled WGS sequence"/>
</dbReference>
<evidence type="ECO:0000313" key="4">
    <source>
        <dbReference type="Proteomes" id="UP001501257"/>
    </source>
</evidence>
<evidence type="ECO:0008006" key="5">
    <source>
        <dbReference type="Google" id="ProtNLM"/>
    </source>
</evidence>
<dbReference type="EMBL" id="BAABLK010000022">
    <property type="protein sequence ID" value="GAA5226464.1"/>
    <property type="molecule type" value="Genomic_DNA"/>
</dbReference>
<evidence type="ECO:0000313" key="3">
    <source>
        <dbReference type="EMBL" id="GAA5226464.1"/>
    </source>
</evidence>
<accession>A0ABP9TMZ5</accession>
<feature type="signal peptide" evidence="2">
    <location>
        <begin position="1"/>
        <end position="25"/>
    </location>
</feature>
<dbReference type="PROSITE" id="PS51257">
    <property type="entry name" value="PROKAR_LIPOPROTEIN"/>
    <property type="match status" value="1"/>
</dbReference>
<gene>
    <name evidence="3" type="ORF">GCM10025778_09970</name>
</gene>
<sequence length="195" mass="20693">MKQTISLGAACILAIALLTGCTASSEEPAASASVGAAGTAAQSGQDAPAEGTEPRVVSVDTSTVIAEQEYSIPGTNDKVNIGVQSLQVEGQTMTLQLVLTPEFTSISDSEAVSIYAATGSTRFNPKLIDRENLKEYSLISDTGQDWATNRATTKTTNHEPVIWWGFYAAPEDNNDAFELRVLDAMAEFTDVPVTR</sequence>
<evidence type="ECO:0000256" key="2">
    <source>
        <dbReference type="SAM" id="SignalP"/>
    </source>
</evidence>
<reference evidence="4" key="1">
    <citation type="journal article" date="2019" name="Int. J. Syst. Evol. Microbiol.">
        <title>The Global Catalogue of Microorganisms (GCM) 10K type strain sequencing project: providing services to taxonomists for standard genome sequencing and annotation.</title>
        <authorList>
            <consortium name="The Broad Institute Genomics Platform"/>
            <consortium name="The Broad Institute Genome Sequencing Center for Infectious Disease"/>
            <person name="Wu L."/>
            <person name="Ma J."/>
        </authorList>
    </citation>
    <scope>NUCLEOTIDE SEQUENCE [LARGE SCALE GENOMIC DNA]</scope>
    <source>
        <strain evidence="4">JCM 18952</strain>
    </source>
</reference>
<keyword evidence="2" id="KW-0732">Signal</keyword>